<dbReference type="Gene3D" id="3.30.70.1070">
    <property type="entry name" value="Sporulation related repeat"/>
    <property type="match status" value="1"/>
</dbReference>
<dbReference type="PATRIC" id="fig|454.4.peg.258"/>
<dbReference type="PANTHER" id="PTHR38687:SF1">
    <property type="entry name" value="CELL DIVISION PROTEIN DEDD"/>
    <property type="match status" value="1"/>
</dbReference>
<gene>
    <name evidence="3" type="ORF">Lisr_0246</name>
</gene>
<dbReference type="GO" id="GO:0032153">
    <property type="term" value="C:cell division site"/>
    <property type="evidence" value="ECO:0007669"/>
    <property type="project" value="TreeGrafter"/>
</dbReference>
<dbReference type="GO" id="GO:0042834">
    <property type="term" value="F:peptidoglycan binding"/>
    <property type="evidence" value="ECO:0007669"/>
    <property type="project" value="InterPro"/>
</dbReference>
<evidence type="ECO:0000313" key="3">
    <source>
        <dbReference type="EMBL" id="KTD33878.1"/>
    </source>
</evidence>
<dbReference type="OrthoDB" id="8558195at2"/>
<protein>
    <submittedName>
        <fullName evidence="3">Sporulation domain-containing protein</fullName>
    </submittedName>
</protein>
<keyword evidence="1" id="KW-1133">Transmembrane helix</keyword>
<dbReference type="InterPro" id="IPR036680">
    <property type="entry name" value="SPOR-like_sf"/>
</dbReference>
<dbReference type="GO" id="GO:0030428">
    <property type="term" value="C:cell septum"/>
    <property type="evidence" value="ECO:0007669"/>
    <property type="project" value="TreeGrafter"/>
</dbReference>
<dbReference type="Proteomes" id="UP000054761">
    <property type="component" value="Unassembled WGS sequence"/>
</dbReference>
<keyword evidence="1" id="KW-0812">Transmembrane</keyword>
<organism evidence="3 4">
    <name type="scientific">Legionella israelensis</name>
    <dbReference type="NCBI Taxonomy" id="454"/>
    <lineage>
        <taxon>Bacteria</taxon>
        <taxon>Pseudomonadati</taxon>
        <taxon>Pseudomonadota</taxon>
        <taxon>Gammaproteobacteria</taxon>
        <taxon>Legionellales</taxon>
        <taxon>Legionellaceae</taxon>
        <taxon>Legionella</taxon>
    </lineage>
</organism>
<dbReference type="SUPFAM" id="SSF110997">
    <property type="entry name" value="Sporulation related repeat"/>
    <property type="match status" value="1"/>
</dbReference>
<feature type="domain" description="SPOR" evidence="2">
    <location>
        <begin position="126"/>
        <end position="205"/>
    </location>
</feature>
<keyword evidence="4" id="KW-1185">Reference proteome</keyword>
<dbReference type="Pfam" id="PF05036">
    <property type="entry name" value="SPOR"/>
    <property type="match status" value="1"/>
</dbReference>
<dbReference type="STRING" id="454.Lisr_0246"/>
<name>A0A0W0WP38_9GAMM</name>
<feature type="transmembrane region" description="Helical" evidence="1">
    <location>
        <begin position="21"/>
        <end position="38"/>
    </location>
</feature>
<dbReference type="InterPro" id="IPR007730">
    <property type="entry name" value="SPOR-like_dom"/>
</dbReference>
<comment type="caution">
    <text evidence="3">The sequence shown here is derived from an EMBL/GenBank/DDBJ whole genome shotgun (WGS) entry which is preliminary data.</text>
</comment>
<dbReference type="PROSITE" id="PS51724">
    <property type="entry name" value="SPOR"/>
    <property type="match status" value="1"/>
</dbReference>
<evidence type="ECO:0000256" key="1">
    <source>
        <dbReference type="SAM" id="Phobius"/>
    </source>
</evidence>
<proteinExistence type="predicted"/>
<reference evidence="3 4" key="1">
    <citation type="submission" date="2015-11" db="EMBL/GenBank/DDBJ databases">
        <title>Genomic analysis of 38 Legionella species identifies large and diverse effector repertoires.</title>
        <authorList>
            <person name="Burstein D."/>
            <person name="Amaro F."/>
            <person name="Zusman T."/>
            <person name="Lifshitz Z."/>
            <person name="Cohen O."/>
            <person name="Gilbert J.A."/>
            <person name="Pupko T."/>
            <person name="Shuman H.A."/>
            <person name="Segal G."/>
        </authorList>
    </citation>
    <scope>NUCLEOTIDE SEQUENCE [LARGE SCALE GENOMIC DNA]</scope>
    <source>
        <strain evidence="3 4">Bercovier 4</strain>
    </source>
</reference>
<accession>A0A0W0WP38</accession>
<dbReference type="GO" id="GO:0032506">
    <property type="term" value="P:cytokinetic process"/>
    <property type="evidence" value="ECO:0007669"/>
    <property type="project" value="TreeGrafter"/>
</dbReference>
<dbReference type="InterPro" id="IPR052521">
    <property type="entry name" value="Cell_div_SPOR-domain"/>
</dbReference>
<dbReference type="RefSeq" id="WP_058500637.1">
    <property type="nucleotide sequence ID" value="NZ_CAAAJA010000004.1"/>
</dbReference>
<dbReference type="AlphaFoldDB" id="A0A0W0WP38"/>
<evidence type="ECO:0000313" key="4">
    <source>
        <dbReference type="Proteomes" id="UP000054761"/>
    </source>
</evidence>
<keyword evidence="1" id="KW-0472">Membrane</keyword>
<evidence type="ECO:0000259" key="2">
    <source>
        <dbReference type="PROSITE" id="PS51724"/>
    </source>
</evidence>
<sequence>MARDYNRKNISRNKPSSSRPFLLMILFFIAGYLTALLFDPESLGQWVSRQTASLENKKVAKKKNLPQPQEERPKPKFEFYTLLTNEHHASKALPTPPVVNPAPAKPASIPQTVEHKESKTVVSTKSESKEHYVIQVASFKSRQDAERLKATLILQGFDVHLKEVIQANSHWYRVLIGPYPDRKKAENAKAVIARTEHVMGIIRKQDT</sequence>
<dbReference type="PANTHER" id="PTHR38687">
    <property type="entry name" value="CELL DIVISION PROTEIN DEDD-RELATED"/>
    <property type="match status" value="1"/>
</dbReference>
<dbReference type="EMBL" id="LNYH01000006">
    <property type="protein sequence ID" value="KTD33878.1"/>
    <property type="molecule type" value="Genomic_DNA"/>
</dbReference>